<feature type="compositionally biased region" description="Basic and acidic residues" evidence="1">
    <location>
        <begin position="1"/>
        <end position="14"/>
    </location>
</feature>
<accession>A0AAV7T7R4</accession>
<comment type="caution">
    <text evidence="2">The sequence shown here is derived from an EMBL/GenBank/DDBJ whole genome shotgun (WGS) entry which is preliminary data.</text>
</comment>
<dbReference type="Proteomes" id="UP001066276">
    <property type="component" value="Chromosome 4_1"/>
</dbReference>
<dbReference type="AlphaFoldDB" id="A0AAV7T7R4"/>
<feature type="compositionally biased region" description="Basic and acidic residues" evidence="1">
    <location>
        <begin position="95"/>
        <end position="108"/>
    </location>
</feature>
<name>A0AAV7T7R4_PLEWA</name>
<evidence type="ECO:0000313" key="3">
    <source>
        <dbReference type="Proteomes" id="UP001066276"/>
    </source>
</evidence>
<protein>
    <submittedName>
        <fullName evidence="2">Uncharacterized protein</fullName>
    </submittedName>
</protein>
<evidence type="ECO:0000313" key="2">
    <source>
        <dbReference type="EMBL" id="KAJ1171932.1"/>
    </source>
</evidence>
<feature type="compositionally biased region" description="Low complexity" evidence="1">
    <location>
        <begin position="47"/>
        <end position="60"/>
    </location>
</feature>
<sequence>MGCRGRGQDSDNGGRLRAPLRRGQLENPGPARWHKPPERQTVRPRCRNVGGAAGPPGRVGQTLRPVRSCPNGEETCGLSSPRKPRPRVSSGPWRARGELLTRDGEIGRAPDFGGGNQRRCGGTIGPTGAPPEGAPRPKLEKLEKRVWPCFQWGRPVSTGTCPTWTH</sequence>
<dbReference type="EMBL" id="JANPWB010000007">
    <property type="protein sequence ID" value="KAJ1171932.1"/>
    <property type="molecule type" value="Genomic_DNA"/>
</dbReference>
<organism evidence="2 3">
    <name type="scientific">Pleurodeles waltl</name>
    <name type="common">Iberian ribbed newt</name>
    <dbReference type="NCBI Taxonomy" id="8319"/>
    <lineage>
        <taxon>Eukaryota</taxon>
        <taxon>Metazoa</taxon>
        <taxon>Chordata</taxon>
        <taxon>Craniata</taxon>
        <taxon>Vertebrata</taxon>
        <taxon>Euteleostomi</taxon>
        <taxon>Amphibia</taxon>
        <taxon>Batrachia</taxon>
        <taxon>Caudata</taxon>
        <taxon>Salamandroidea</taxon>
        <taxon>Salamandridae</taxon>
        <taxon>Pleurodelinae</taxon>
        <taxon>Pleurodeles</taxon>
    </lineage>
</organism>
<evidence type="ECO:0000256" key="1">
    <source>
        <dbReference type="SAM" id="MobiDB-lite"/>
    </source>
</evidence>
<feature type="region of interest" description="Disordered" evidence="1">
    <location>
        <begin position="1"/>
        <end position="137"/>
    </location>
</feature>
<keyword evidence="3" id="KW-1185">Reference proteome</keyword>
<proteinExistence type="predicted"/>
<reference evidence="2" key="1">
    <citation type="journal article" date="2022" name="bioRxiv">
        <title>Sequencing and chromosome-scale assembly of the giantPleurodeles waltlgenome.</title>
        <authorList>
            <person name="Brown T."/>
            <person name="Elewa A."/>
            <person name="Iarovenko S."/>
            <person name="Subramanian E."/>
            <person name="Araus A.J."/>
            <person name="Petzold A."/>
            <person name="Susuki M."/>
            <person name="Suzuki K.-i.T."/>
            <person name="Hayashi T."/>
            <person name="Toyoda A."/>
            <person name="Oliveira C."/>
            <person name="Osipova E."/>
            <person name="Leigh N.D."/>
            <person name="Simon A."/>
            <person name="Yun M.H."/>
        </authorList>
    </citation>
    <scope>NUCLEOTIDE SEQUENCE</scope>
    <source>
        <strain evidence="2">20211129_DDA</strain>
        <tissue evidence="2">Liver</tissue>
    </source>
</reference>
<gene>
    <name evidence="2" type="ORF">NDU88_003789</name>
</gene>